<evidence type="ECO:0000313" key="2">
    <source>
        <dbReference type="EMBL" id="AUX83401.1"/>
    </source>
</evidence>
<dbReference type="KEGG" id="vg:40099882"/>
<reference evidence="2 3" key="1">
    <citation type="submission" date="2018-01" db="EMBL/GenBank/DDBJ databases">
        <authorList>
            <person name="Jones A.E."/>
            <person name="Sivanathan V."/>
            <person name="Betsko A.J."/>
            <person name="Aull H.G."/>
            <person name="Zack K.M."/>
            <person name="Kukan E.N."/>
            <person name="Garlena R.A."/>
            <person name="Russell D.A."/>
            <person name="Pope W.H."/>
            <person name="Jacobs-Sera D."/>
            <person name="Hatfull G.F."/>
        </authorList>
    </citation>
    <scope>NUCLEOTIDE SEQUENCE [LARGE SCALE GENOMIC DNA]</scope>
</reference>
<dbReference type="GeneID" id="40099882"/>
<organism evidence="2 3">
    <name type="scientific">Microbacterium phage Eleri</name>
    <dbReference type="NCBI Taxonomy" id="2079581"/>
    <lineage>
        <taxon>Viruses</taxon>
        <taxon>Duplodnaviria</taxon>
        <taxon>Heunggongvirae</taxon>
        <taxon>Uroviricota</taxon>
        <taxon>Caudoviricetes</taxon>
        <taxon>Elerivirus</taxon>
        <taxon>Elerivirus eleri</taxon>
    </lineage>
</organism>
<accession>A0A2L0HP03</accession>
<feature type="compositionally biased region" description="Basic and acidic residues" evidence="1">
    <location>
        <begin position="1"/>
        <end position="27"/>
    </location>
</feature>
<evidence type="ECO:0000313" key="3">
    <source>
        <dbReference type="Proteomes" id="UP000241926"/>
    </source>
</evidence>
<keyword evidence="3" id="KW-1185">Reference proteome</keyword>
<proteinExistence type="predicted"/>
<feature type="region of interest" description="Disordered" evidence="1">
    <location>
        <begin position="1"/>
        <end position="39"/>
    </location>
</feature>
<dbReference type="RefSeq" id="YP_009623101.1">
    <property type="nucleotide sequence ID" value="NC_042109.1"/>
</dbReference>
<sequence length="103" mass="11203">MGKQTLRDIGRDHLSKEQRVMAEEMSRPKLAQGGVERSPHSLSAVMDSVVGRSKASPEVEALALKIIETGPELRLGMKEWRAVQDLVEAGIVAGRAMVSPSPR</sequence>
<gene>
    <name evidence="2" type="primary">63</name>
    <name evidence="2" type="ORF">SEA_ELERI_63</name>
</gene>
<dbReference type="EMBL" id="MG839027">
    <property type="protein sequence ID" value="AUX83401.1"/>
    <property type="molecule type" value="Genomic_DNA"/>
</dbReference>
<evidence type="ECO:0000256" key="1">
    <source>
        <dbReference type="SAM" id="MobiDB-lite"/>
    </source>
</evidence>
<name>A0A2L0HP03_9CAUD</name>
<dbReference type="Proteomes" id="UP000241926">
    <property type="component" value="Segment"/>
</dbReference>
<protein>
    <submittedName>
        <fullName evidence="2">Uncharacterized protein</fullName>
    </submittedName>
</protein>